<organism evidence="1 2">
    <name type="scientific">Phytophthora fragariae</name>
    <dbReference type="NCBI Taxonomy" id="53985"/>
    <lineage>
        <taxon>Eukaryota</taxon>
        <taxon>Sar</taxon>
        <taxon>Stramenopiles</taxon>
        <taxon>Oomycota</taxon>
        <taxon>Peronosporomycetes</taxon>
        <taxon>Peronosporales</taxon>
        <taxon>Peronosporaceae</taxon>
        <taxon>Phytophthora</taxon>
    </lineage>
</organism>
<evidence type="ECO:0000313" key="1">
    <source>
        <dbReference type="EMBL" id="KAE9322596.1"/>
    </source>
</evidence>
<evidence type="ECO:0000313" key="2">
    <source>
        <dbReference type="Proteomes" id="UP000437068"/>
    </source>
</evidence>
<accession>A0A6A4EQ61</accession>
<dbReference type="AlphaFoldDB" id="A0A6A4EQ61"/>
<name>A0A6A4EQ61_9STRA</name>
<proteinExistence type="predicted"/>
<dbReference type="Proteomes" id="UP000437068">
    <property type="component" value="Unassembled WGS sequence"/>
</dbReference>
<sequence>MQAQGRMFAWTARILTFTLEHSSEYSTMMVS</sequence>
<comment type="caution">
    <text evidence="1">The sequence shown here is derived from an EMBL/GenBank/DDBJ whole genome shotgun (WGS) entry which is preliminary data.</text>
</comment>
<reference evidence="1 2" key="1">
    <citation type="submission" date="2018-08" db="EMBL/GenBank/DDBJ databases">
        <title>Genomic investigation of the strawberry pathogen Phytophthora fragariae indicates pathogenicity is determined by transcriptional variation in three key races.</title>
        <authorList>
            <person name="Adams T.M."/>
            <person name="Armitage A.D."/>
            <person name="Sobczyk M.K."/>
            <person name="Bates H.J."/>
            <person name="Dunwell J.M."/>
            <person name="Nellist C.F."/>
            <person name="Harrison R.J."/>
        </authorList>
    </citation>
    <scope>NUCLEOTIDE SEQUENCE [LARGE SCALE GENOMIC DNA]</scope>
    <source>
        <strain evidence="1 2">A4</strain>
    </source>
</reference>
<gene>
    <name evidence="1" type="ORF">PF001_g4326</name>
</gene>
<protein>
    <submittedName>
        <fullName evidence="1">Uncharacterized protein</fullName>
    </submittedName>
</protein>
<dbReference type="EMBL" id="QXGE01000148">
    <property type="protein sequence ID" value="KAE9322596.1"/>
    <property type="molecule type" value="Genomic_DNA"/>
</dbReference>